<reference evidence="3" key="1">
    <citation type="journal article" date="2019" name="Int. J. Syst. Evol. Microbiol.">
        <title>The Global Catalogue of Microorganisms (GCM) 10K type strain sequencing project: providing services to taxonomists for standard genome sequencing and annotation.</title>
        <authorList>
            <consortium name="The Broad Institute Genomics Platform"/>
            <consortium name="The Broad Institute Genome Sequencing Center for Infectious Disease"/>
            <person name="Wu L."/>
            <person name="Ma J."/>
        </authorList>
    </citation>
    <scope>NUCLEOTIDE SEQUENCE [LARGE SCALE GENOMIC DNA]</scope>
    <source>
        <strain evidence="3">JCM 16601</strain>
    </source>
</reference>
<accession>A0ABP7Q5U3</accession>
<dbReference type="EMBL" id="BAAAZC010000020">
    <property type="protein sequence ID" value="GAA3977111.1"/>
    <property type="molecule type" value="Genomic_DNA"/>
</dbReference>
<feature type="domain" description="Streptomycin biosynthesis protein StrF" evidence="1">
    <location>
        <begin position="5"/>
        <end position="208"/>
    </location>
</feature>
<gene>
    <name evidence="2" type="ORF">GCM10022210_29880</name>
</gene>
<protein>
    <recommendedName>
        <fullName evidence="1">Streptomycin biosynthesis protein StrF domain-containing protein</fullName>
    </recommendedName>
</protein>
<dbReference type="SUPFAM" id="SSF53448">
    <property type="entry name" value="Nucleotide-diphospho-sugar transferases"/>
    <property type="match status" value="1"/>
</dbReference>
<organism evidence="2 3">
    <name type="scientific">Mucilaginibacter dorajii</name>
    <dbReference type="NCBI Taxonomy" id="692994"/>
    <lineage>
        <taxon>Bacteria</taxon>
        <taxon>Pseudomonadati</taxon>
        <taxon>Bacteroidota</taxon>
        <taxon>Sphingobacteriia</taxon>
        <taxon>Sphingobacteriales</taxon>
        <taxon>Sphingobacteriaceae</taxon>
        <taxon>Mucilaginibacter</taxon>
    </lineage>
</organism>
<dbReference type="Proteomes" id="UP001500742">
    <property type="component" value="Unassembled WGS sequence"/>
</dbReference>
<sequence length="297" mass="33881">MISIIISSANPAFLQQVTKNINDTIGITHEIIATDNSNGQRGICQVYNEGVAKAKYDLLCFMHEDILIKTSNWGSVVADTFNNYPKLGLIGLVGSAYKPLAPSGWGGVGPHTHYTNIIQSYQYSDKQPEHQYRNPADEKLSRVACVDGVWFCTTKNIATQYPFDEQNFTGFHAYDIDFSLLVGQKYTICVIYDVLIEHFSEGNYNKTWLLDTLKLHEKWNSQLPVNYSSLTGAEVIYTEKATFKYFIKYLSTFGLPISYARKMLHINNRYLKLNFKLYLKLQFYILLQSLKSKRAGV</sequence>
<keyword evidence="3" id="KW-1185">Reference proteome</keyword>
<comment type="caution">
    <text evidence="2">The sequence shown here is derived from an EMBL/GenBank/DDBJ whole genome shotgun (WGS) entry which is preliminary data.</text>
</comment>
<dbReference type="RefSeq" id="WP_259097457.1">
    <property type="nucleotide sequence ID" value="NZ_BAAAZC010000020.1"/>
</dbReference>
<evidence type="ECO:0000259" key="1">
    <source>
        <dbReference type="Pfam" id="PF13712"/>
    </source>
</evidence>
<dbReference type="InterPro" id="IPR029044">
    <property type="entry name" value="Nucleotide-diphossugar_trans"/>
</dbReference>
<evidence type="ECO:0000313" key="3">
    <source>
        <dbReference type="Proteomes" id="UP001500742"/>
    </source>
</evidence>
<proteinExistence type="predicted"/>
<dbReference type="InterPro" id="IPR059123">
    <property type="entry name" value="StrF_dom"/>
</dbReference>
<dbReference type="Gene3D" id="3.90.550.10">
    <property type="entry name" value="Spore Coat Polysaccharide Biosynthesis Protein SpsA, Chain A"/>
    <property type="match status" value="1"/>
</dbReference>
<dbReference type="Pfam" id="PF13712">
    <property type="entry name" value="Glyco_tranf_2_5"/>
    <property type="match status" value="1"/>
</dbReference>
<evidence type="ECO:0000313" key="2">
    <source>
        <dbReference type="EMBL" id="GAA3977111.1"/>
    </source>
</evidence>
<name>A0ABP7Q5U3_9SPHI</name>